<feature type="compositionally biased region" description="Polar residues" evidence="1">
    <location>
        <begin position="22"/>
        <end position="33"/>
    </location>
</feature>
<protein>
    <submittedName>
        <fullName evidence="2">Uncharacterized protein</fullName>
    </submittedName>
</protein>
<evidence type="ECO:0000313" key="2">
    <source>
        <dbReference type="EMBL" id="CAD1825944.1"/>
    </source>
</evidence>
<sequence length="115" mass="12555">MLTTTGPLGSAPARQLSGGSQGHRQPSVNSNSGFPEKPRSRVGFWRVSDSVHSDPIARFDRLDFVVNPWSIVVKQNRSFVVSEVLIALVQSVRKSDGRICGDHTLIEERSVLANG</sequence>
<reference evidence="2" key="1">
    <citation type="submission" date="2020-07" db="EMBL/GenBank/DDBJ databases">
        <authorList>
            <person name="Lin J."/>
        </authorList>
    </citation>
    <scope>NUCLEOTIDE SEQUENCE</scope>
</reference>
<organism evidence="2">
    <name type="scientific">Ananas comosus var. bracteatus</name>
    <name type="common">red pineapple</name>
    <dbReference type="NCBI Taxonomy" id="296719"/>
    <lineage>
        <taxon>Eukaryota</taxon>
        <taxon>Viridiplantae</taxon>
        <taxon>Streptophyta</taxon>
        <taxon>Embryophyta</taxon>
        <taxon>Tracheophyta</taxon>
        <taxon>Spermatophyta</taxon>
        <taxon>Magnoliopsida</taxon>
        <taxon>Liliopsida</taxon>
        <taxon>Poales</taxon>
        <taxon>Bromeliaceae</taxon>
        <taxon>Bromelioideae</taxon>
        <taxon>Ananas</taxon>
    </lineage>
</organism>
<accession>A0A6V7P5L4</accession>
<evidence type="ECO:0000256" key="1">
    <source>
        <dbReference type="SAM" id="MobiDB-lite"/>
    </source>
</evidence>
<dbReference type="EMBL" id="LR862145">
    <property type="protein sequence ID" value="CAD1825944.1"/>
    <property type="molecule type" value="Genomic_DNA"/>
</dbReference>
<feature type="region of interest" description="Disordered" evidence="1">
    <location>
        <begin position="1"/>
        <end position="40"/>
    </location>
</feature>
<dbReference type="AlphaFoldDB" id="A0A6V7P5L4"/>
<gene>
    <name evidence="2" type="ORF">CB5_LOCUS9155</name>
</gene>
<name>A0A6V7P5L4_ANACO</name>
<proteinExistence type="predicted"/>